<keyword evidence="2" id="KW-1185">Reference proteome</keyword>
<evidence type="ECO:0000313" key="1">
    <source>
        <dbReference type="EMBL" id="RDH42766.1"/>
    </source>
</evidence>
<name>A0A4P9VJI0_9GAMM</name>
<reference evidence="1 2" key="1">
    <citation type="submission" date="2017-04" db="EMBL/GenBank/DDBJ databases">
        <title>Draft genome sequence of Zooshikella ganghwensis VG4 isolated from Red Sea sediments.</title>
        <authorList>
            <person name="Rehman Z."/>
            <person name="Alam I."/>
            <person name="Kamau A."/>
            <person name="Bajic V."/>
            <person name="Leiknes T."/>
        </authorList>
    </citation>
    <scope>NUCLEOTIDE SEQUENCE [LARGE SCALE GENOMIC DNA]</scope>
    <source>
        <strain evidence="1 2">VG4</strain>
    </source>
</reference>
<dbReference type="EMBL" id="NDXW01000001">
    <property type="protein sequence ID" value="RDH42766.1"/>
    <property type="molecule type" value="Genomic_DNA"/>
</dbReference>
<comment type="caution">
    <text evidence="1">The sequence shown here is derived from an EMBL/GenBank/DDBJ whole genome shotgun (WGS) entry which is preliminary data.</text>
</comment>
<dbReference type="Pfam" id="PF12060">
    <property type="entry name" value="DUF3541"/>
    <property type="match status" value="1"/>
</dbReference>
<dbReference type="InterPro" id="IPR021928">
    <property type="entry name" value="DUF3541"/>
</dbReference>
<organism evidence="1 2">
    <name type="scientific">Zooshikella ganghwensis</name>
    <dbReference type="NCBI Taxonomy" id="202772"/>
    <lineage>
        <taxon>Bacteria</taxon>
        <taxon>Pseudomonadati</taxon>
        <taxon>Pseudomonadota</taxon>
        <taxon>Gammaproteobacteria</taxon>
        <taxon>Oceanospirillales</taxon>
        <taxon>Zooshikellaceae</taxon>
        <taxon>Zooshikella</taxon>
    </lineage>
</organism>
<dbReference type="Proteomes" id="UP000257039">
    <property type="component" value="Unassembled WGS sequence"/>
</dbReference>
<accession>A0A4P9VJI0</accession>
<proteinExistence type="predicted"/>
<dbReference type="AlphaFoldDB" id="A0A4P9VJI0"/>
<protein>
    <submittedName>
        <fullName evidence="1">DUF3541 domain-containing protein</fullName>
    </submittedName>
</protein>
<gene>
    <name evidence="1" type="ORF">B9G39_04480</name>
</gene>
<sequence>MESGIWPKGNIVMCLHLCCSIYRSHYIQAHIWLKMIDFVHIYPKAQLLNLYSDECMKLFNRYKAGLLILLWMFSHGVQTAFASNAEQQAAQKAALKIQEIYDRHQLQLTPKRKAHYALRMYRLTGQEKYVSEIINHVYRLVARVSWYDEHVKDEKFRLQITDDLTSRFGQKSRDQLRSRFWQQTEFKALRFELHSVYLLAQLNQLGIKPTHFSNLLHHLQKQPLAKILLDESFIRVYAAQAANYVFWLEELGIASLPEKFIRKFKEIYPKTKDSELSQLEYQNKLYGLTHIVLAASRYYQKSVDAERFQWVTAYFVSTLDTIEKRAKADVLAEIGVCLKLVDYSDQMVIHRLKRRLLAKIDKTHHIIPGVDGDVSLSAGEHRNVLTYAFFNWPKQLITGPDLTQTPAWRRQLPYRLSLD</sequence>
<evidence type="ECO:0000313" key="2">
    <source>
        <dbReference type="Proteomes" id="UP000257039"/>
    </source>
</evidence>